<dbReference type="Proteomes" id="UP001236500">
    <property type="component" value="Chromosome"/>
</dbReference>
<evidence type="ECO:0000313" key="3">
    <source>
        <dbReference type="Proteomes" id="UP001236500"/>
    </source>
</evidence>
<gene>
    <name evidence="2" type="ORF">PVT68_17185</name>
</gene>
<protein>
    <submittedName>
        <fullName evidence="2">Uncharacterized protein</fullName>
    </submittedName>
</protein>
<name>A0ABY8NCG0_9GAMM</name>
<comment type="similarity">
    <text evidence="1">Belongs to the TolB family.</text>
</comment>
<dbReference type="PANTHER" id="PTHR36842:SF1">
    <property type="entry name" value="PROTEIN TOLB"/>
    <property type="match status" value="1"/>
</dbReference>
<dbReference type="InterPro" id="IPR011042">
    <property type="entry name" value="6-blade_b-propeller_TolB-like"/>
</dbReference>
<reference evidence="2 3" key="1">
    <citation type="submission" date="2023-02" db="EMBL/GenBank/DDBJ databases">
        <title>Description and genomic characterization of Microbulbifer bruguierae sp. nov., isolated from the sediment of mangrove plant Bruguiera sexangula.</title>
        <authorList>
            <person name="Long M."/>
        </authorList>
    </citation>
    <scope>NUCLEOTIDE SEQUENCE [LARGE SCALE GENOMIC DNA]</scope>
    <source>
        <strain evidence="2 3">H12</strain>
    </source>
</reference>
<dbReference type="SUPFAM" id="SSF82171">
    <property type="entry name" value="DPP6 N-terminal domain-like"/>
    <property type="match status" value="1"/>
</dbReference>
<evidence type="ECO:0000313" key="2">
    <source>
        <dbReference type="EMBL" id="WGL16483.1"/>
    </source>
</evidence>
<dbReference type="Pfam" id="PF07676">
    <property type="entry name" value="PD40"/>
    <property type="match status" value="1"/>
</dbReference>
<accession>A0ABY8NCG0</accession>
<dbReference type="Gene3D" id="2.120.10.30">
    <property type="entry name" value="TolB, C-terminal domain"/>
    <property type="match status" value="2"/>
</dbReference>
<dbReference type="RefSeq" id="WP_280320255.1">
    <property type="nucleotide sequence ID" value="NZ_CP118605.1"/>
</dbReference>
<dbReference type="EMBL" id="CP118605">
    <property type="protein sequence ID" value="WGL16483.1"/>
    <property type="molecule type" value="Genomic_DNA"/>
</dbReference>
<sequence length="353" mass="39528">MNEAQDENAIRQNGLKKITENIRWRDLDADVAADGTVVFSSNREASEAMDIERTREMFDIYLAKSSPGSEQGSDQWALQKLTATPQDEMLPRFSPDGHRVAFVRSREQLVVLDLDAGAERVLYAAAEILDFDWSPDGHGVAIAARNSEQGKIVLALCETDCLKGLITLQELKTFPRRKDALDERPRENAVVGGSVDGVRWSPNGEWLSYIFHPDTKGVRSLHLFNVQTGKATRLSTANQQVQNPLSWSPDGQSLLYAALVDYRLYFDEVSQRKVYQGAMQLFRSDLNGQQQNLTRDQVSARAPVVLAENRIAYLQSEHLGARKFSLMVKDLNDGAEYRLFDGVSPNSILVVKP</sequence>
<dbReference type="InterPro" id="IPR011659">
    <property type="entry name" value="WD40"/>
</dbReference>
<proteinExistence type="inferred from homology"/>
<dbReference type="PANTHER" id="PTHR36842">
    <property type="entry name" value="PROTEIN TOLB HOMOLOG"/>
    <property type="match status" value="1"/>
</dbReference>
<organism evidence="2 3">
    <name type="scientific">Microbulbifer bruguierae</name>
    <dbReference type="NCBI Taxonomy" id="3029061"/>
    <lineage>
        <taxon>Bacteria</taxon>
        <taxon>Pseudomonadati</taxon>
        <taxon>Pseudomonadota</taxon>
        <taxon>Gammaproteobacteria</taxon>
        <taxon>Cellvibrionales</taxon>
        <taxon>Microbulbiferaceae</taxon>
        <taxon>Microbulbifer</taxon>
    </lineage>
</organism>
<evidence type="ECO:0000256" key="1">
    <source>
        <dbReference type="ARBA" id="ARBA00009820"/>
    </source>
</evidence>
<keyword evidence="3" id="KW-1185">Reference proteome</keyword>